<evidence type="ECO:0000313" key="3">
    <source>
        <dbReference type="EMBL" id="CAB4823419.1"/>
    </source>
</evidence>
<dbReference type="AlphaFoldDB" id="A0A6J7RUS2"/>
<name>A0A6J7RUS2_9ZZZZ</name>
<organism evidence="4">
    <name type="scientific">freshwater metagenome</name>
    <dbReference type="NCBI Taxonomy" id="449393"/>
    <lineage>
        <taxon>unclassified sequences</taxon>
        <taxon>metagenomes</taxon>
        <taxon>ecological metagenomes</taxon>
    </lineage>
</organism>
<dbReference type="EMBL" id="CAEZXS010000184">
    <property type="protein sequence ID" value="CAB4709031.1"/>
    <property type="molecule type" value="Genomic_DNA"/>
</dbReference>
<dbReference type="EMBL" id="CAFBPW010000064">
    <property type="protein sequence ID" value="CAB5032120.1"/>
    <property type="molecule type" value="Genomic_DNA"/>
</dbReference>
<protein>
    <submittedName>
        <fullName evidence="4">Unannotated protein</fullName>
    </submittedName>
</protein>
<evidence type="ECO:0000313" key="4">
    <source>
        <dbReference type="EMBL" id="CAB5032120.1"/>
    </source>
</evidence>
<dbReference type="EMBL" id="CAFAAQ010000236">
    <property type="protein sequence ID" value="CAB4823419.1"/>
    <property type="molecule type" value="Genomic_DNA"/>
</dbReference>
<reference evidence="4" key="1">
    <citation type="submission" date="2020-05" db="EMBL/GenBank/DDBJ databases">
        <authorList>
            <person name="Chiriac C."/>
            <person name="Salcher M."/>
            <person name="Ghai R."/>
            <person name="Kavagutti S V."/>
        </authorList>
    </citation>
    <scope>NUCLEOTIDE SEQUENCE</scope>
</reference>
<gene>
    <name evidence="2" type="ORF">UFOPK2582_01330</name>
    <name evidence="3" type="ORF">UFOPK3046_01863</name>
    <name evidence="4" type="ORF">UFOPK4173_00736</name>
</gene>
<feature type="region of interest" description="Disordered" evidence="1">
    <location>
        <begin position="26"/>
        <end position="58"/>
    </location>
</feature>
<feature type="compositionally biased region" description="Low complexity" evidence="1">
    <location>
        <begin position="37"/>
        <end position="48"/>
    </location>
</feature>
<accession>A0A6J7RUS2</accession>
<evidence type="ECO:0000256" key="1">
    <source>
        <dbReference type="SAM" id="MobiDB-lite"/>
    </source>
</evidence>
<evidence type="ECO:0000313" key="2">
    <source>
        <dbReference type="EMBL" id="CAB4709031.1"/>
    </source>
</evidence>
<sequence length="150" mass="14884">MKTLNRMCAATLAASLLLLAPAACSKNDNDSDDKESTSTTTSTATSTSTKDDAAGSQVLPPVMLSATQTTADLKVGDTVVFDLGDPGDGKFVATSSDAAVVEITSDGGSQGSYSTNAGGKALSAGKATVTVVLEGGDVAADPVVYELTVS</sequence>
<proteinExistence type="predicted"/>